<evidence type="ECO:0000313" key="1">
    <source>
        <dbReference type="EMBL" id="ACP46299.1"/>
    </source>
</evidence>
<dbReference type="EMBL" id="CP001403">
    <property type="protein sequence ID" value="ACP46299.1"/>
    <property type="molecule type" value="Genomic_DNA"/>
</dbReference>
<name>C3N812_SACI7</name>
<gene>
    <name evidence="1" type="ordered locus">YG5714_2045</name>
</gene>
<dbReference type="AlphaFoldDB" id="C3N812"/>
<accession>C3N812</accession>
<dbReference type="KEGG" id="siy:YG5714_2045"/>
<organism evidence="1 2">
    <name type="scientific">Saccharolobus islandicus (strain Y.G.57.14 / Yellowstone #1)</name>
    <name type="common">Sulfolobus islandicus</name>
    <dbReference type="NCBI Taxonomy" id="439386"/>
    <lineage>
        <taxon>Archaea</taxon>
        <taxon>Thermoproteota</taxon>
        <taxon>Thermoprotei</taxon>
        <taxon>Sulfolobales</taxon>
        <taxon>Sulfolobaceae</taxon>
        <taxon>Saccharolobus</taxon>
    </lineage>
</organism>
<reference evidence="1 2" key="1">
    <citation type="journal article" date="2009" name="Proc. Natl. Acad. Sci. U.S.A.">
        <title>Biogeography of the Sulfolobus islandicus pan-genome.</title>
        <authorList>
            <person name="Reno M.L."/>
            <person name="Held N.L."/>
            <person name="Fields C.J."/>
            <person name="Burke P.V."/>
            <person name="Whitaker R.J."/>
        </authorList>
    </citation>
    <scope>NUCLEOTIDE SEQUENCE [LARGE SCALE GENOMIC DNA]</scope>
    <source>
        <strain evidence="2">Y.G.57.14 / Yellowstone #1</strain>
    </source>
</reference>
<sequence length="58" mass="7011">MPSSKYTHMRIEDKDEKGEGYLVIESKEDLEEFRKMLIEAYYELNPDRKRPCETRSPK</sequence>
<dbReference type="HOGENOM" id="CLU_210681_0_0_2"/>
<protein>
    <submittedName>
        <fullName evidence="1">Uncharacterized protein</fullName>
    </submittedName>
</protein>
<evidence type="ECO:0000313" key="2">
    <source>
        <dbReference type="Proteomes" id="UP000002308"/>
    </source>
</evidence>
<proteinExistence type="predicted"/>
<dbReference type="Proteomes" id="UP000002308">
    <property type="component" value="Chromosome"/>
</dbReference>